<gene>
    <name evidence="2" type="ORF">METZ01_LOCUS416242</name>
</gene>
<feature type="transmembrane region" description="Helical" evidence="1">
    <location>
        <begin position="27"/>
        <end position="45"/>
    </location>
</feature>
<keyword evidence="1" id="KW-0472">Membrane</keyword>
<reference evidence="2" key="1">
    <citation type="submission" date="2018-05" db="EMBL/GenBank/DDBJ databases">
        <authorList>
            <person name="Lanie J.A."/>
            <person name="Ng W.-L."/>
            <person name="Kazmierczak K.M."/>
            <person name="Andrzejewski T.M."/>
            <person name="Davidsen T.M."/>
            <person name="Wayne K.J."/>
            <person name="Tettelin H."/>
            <person name="Glass J.I."/>
            <person name="Rusch D."/>
            <person name="Podicherti R."/>
            <person name="Tsui H.-C.T."/>
            <person name="Winkler M.E."/>
        </authorList>
    </citation>
    <scope>NUCLEOTIDE SEQUENCE</scope>
</reference>
<evidence type="ECO:0000313" key="2">
    <source>
        <dbReference type="EMBL" id="SVD63388.1"/>
    </source>
</evidence>
<name>A0A382WYU5_9ZZZZ</name>
<accession>A0A382WYU5</accession>
<organism evidence="2">
    <name type="scientific">marine metagenome</name>
    <dbReference type="NCBI Taxonomy" id="408172"/>
    <lineage>
        <taxon>unclassified sequences</taxon>
        <taxon>metagenomes</taxon>
        <taxon>ecological metagenomes</taxon>
    </lineage>
</organism>
<keyword evidence="1" id="KW-0812">Transmembrane</keyword>
<evidence type="ECO:0000256" key="1">
    <source>
        <dbReference type="SAM" id="Phobius"/>
    </source>
</evidence>
<proteinExistence type="predicted"/>
<dbReference type="EMBL" id="UINC01163206">
    <property type="protein sequence ID" value="SVD63388.1"/>
    <property type="molecule type" value="Genomic_DNA"/>
</dbReference>
<dbReference type="AlphaFoldDB" id="A0A382WYU5"/>
<sequence>MDINDKQITSLCKKPFGLNARSSRPDWLIWFGLVLTTAWMAMLEYKENPREASPMANTTSNRTP</sequence>
<keyword evidence="1" id="KW-1133">Transmembrane helix</keyword>
<protein>
    <submittedName>
        <fullName evidence="2">Uncharacterized protein</fullName>
    </submittedName>
</protein>